<dbReference type="Gene3D" id="3.40.50.150">
    <property type="entry name" value="Vaccinia Virus protein VP39"/>
    <property type="match status" value="1"/>
</dbReference>
<evidence type="ECO:0000259" key="3">
    <source>
        <dbReference type="Pfam" id="PF13649"/>
    </source>
</evidence>
<dbReference type="Gene3D" id="1.10.150.290">
    <property type="entry name" value="S-adenosyl-L-methionine-dependent methyltransferases"/>
    <property type="match status" value="1"/>
</dbReference>
<dbReference type="SUPFAM" id="SSF53335">
    <property type="entry name" value="S-adenosyl-L-methionine-dependent methyltransferases"/>
    <property type="match status" value="1"/>
</dbReference>
<dbReference type="EMBL" id="CAJC01000155">
    <property type="protein sequence ID" value="CCI53684.1"/>
    <property type="molecule type" value="Genomic_DNA"/>
</dbReference>
<organism evidence="4 5">
    <name type="scientific">Nostocoides jenkinsii Ben 74</name>
    <dbReference type="NCBI Taxonomy" id="1193518"/>
    <lineage>
        <taxon>Bacteria</taxon>
        <taxon>Bacillati</taxon>
        <taxon>Actinomycetota</taxon>
        <taxon>Actinomycetes</taxon>
        <taxon>Micrococcales</taxon>
        <taxon>Intrasporangiaceae</taxon>
        <taxon>Nostocoides</taxon>
    </lineage>
</organism>
<evidence type="ECO:0000313" key="4">
    <source>
        <dbReference type="EMBL" id="CCI53684.1"/>
    </source>
</evidence>
<gene>
    <name evidence="4" type="primary">tam</name>
    <name evidence="4" type="ORF">BN13_440009</name>
</gene>
<dbReference type="InterPro" id="IPR023149">
    <property type="entry name" value="Trans_acon_MeTrfase_C"/>
</dbReference>
<keyword evidence="5" id="KW-1185">Reference proteome</keyword>
<evidence type="ECO:0000256" key="1">
    <source>
        <dbReference type="ARBA" id="ARBA00022603"/>
    </source>
</evidence>
<dbReference type="Pfam" id="PF13649">
    <property type="entry name" value="Methyltransf_25"/>
    <property type="match status" value="1"/>
</dbReference>
<evidence type="ECO:0000256" key="2">
    <source>
        <dbReference type="ARBA" id="ARBA00022679"/>
    </source>
</evidence>
<dbReference type="RefSeq" id="WP_048546012.1">
    <property type="nucleotide sequence ID" value="NZ_HF571038.1"/>
</dbReference>
<feature type="domain" description="Methyltransferase" evidence="3">
    <location>
        <begin position="36"/>
        <end position="130"/>
    </location>
</feature>
<dbReference type="STRING" id="1193518.BN13_440009"/>
<dbReference type="OrthoDB" id="9795085at2"/>
<dbReference type="InterPro" id="IPR029063">
    <property type="entry name" value="SAM-dependent_MTases_sf"/>
</dbReference>
<evidence type="ECO:0000313" key="5">
    <source>
        <dbReference type="Proteomes" id="UP000035720"/>
    </source>
</evidence>
<dbReference type="EC" id="2.1.1.144" evidence="4"/>
<protein>
    <submittedName>
        <fullName evidence="4">Trans-aconitate 2-methyltransferase</fullName>
        <ecNumber evidence="4">2.1.1.144</ecNumber>
    </submittedName>
</protein>
<reference evidence="4 5" key="1">
    <citation type="journal article" date="2013" name="ISME J.">
        <title>A metabolic model for members of the genus Tetrasphaera involved in enhanced biological phosphorus removal.</title>
        <authorList>
            <person name="Kristiansen R."/>
            <person name="Nguyen H.T.T."/>
            <person name="Saunders A.M."/>
            <person name="Nielsen J.L."/>
            <person name="Wimmer R."/>
            <person name="Le V.Q."/>
            <person name="McIlroy S.J."/>
            <person name="Petrovski S."/>
            <person name="Seviour R.J."/>
            <person name="Calteau A."/>
            <person name="Nielsen K.L."/>
            <person name="Nielsen P.H."/>
        </authorList>
    </citation>
    <scope>NUCLEOTIDE SEQUENCE [LARGE SCALE GENOMIC DNA]</scope>
    <source>
        <strain evidence="4 5">Ben 74</strain>
    </source>
</reference>
<dbReference type="CDD" id="cd02440">
    <property type="entry name" value="AdoMet_MTases"/>
    <property type="match status" value="1"/>
</dbReference>
<dbReference type="PANTHER" id="PTHR43861:SF1">
    <property type="entry name" value="TRANS-ACONITATE 2-METHYLTRANSFERASE"/>
    <property type="match status" value="1"/>
</dbReference>
<accession>A0A077MAJ8</accession>
<dbReference type="PANTHER" id="PTHR43861">
    <property type="entry name" value="TRANS-ACONITATE 2-METHYLTRANSFERASE-RELATED"/>
    <property type="match status" value="1"/>
</dbReference>
<keyword evidence="1 4" id="KW-0489">Methyltransferase</keyword>
<sequence length="266" mass="29131">MSTTWDPQQYALFSDERSRPFGDLLAQVGAASPGLVLDLGCGNGPLTLALAERWPQARVVGVDSSPQMLAKAASLPGADRVEWREADLTDWDVTSIDGPPDVIVSNATLQWIPRHLELLTEWAEGLAPAGWLAIQVPANFDAPSHALMREVAREHPRSADLAQALRRPASAEATTYLQLLERAGLRADVWQTTYLHVLDRAGESDDPVLEWVRATGLRPVLEVLTDPAERAAFVEPYAARLREAYPRTAVGVVLPFRRTFAVAQKA</sequence>
<proteinExistence type="predicted"/>
<comment type="caution">
    <text evidence="4">The sequence shown here is derived from an EMBL/GenBank/DDBJ whole genome shotgun (WGS) entry which is preliminary data.</text>
</comment>
<name>A0A077MAJ8_9MICO</name>
<dbReference type="AlphaFoldDB" id="A0A077MAJ8"/>
<dbReference type="GO" id="GO:0032259">
    <property type="term" value="P:methylation"/>
    <property type="evidence" value="ECO:0007669"/>
    <property type="project" value="UniProtKB-KW"/>
</dbReference>
<dbReference type="GO" id="GO:0030798">
    <property type="term" value="F:trans-aconitate 2-methyltransferase activity"/>
    <property type="evidence" value="ECO:0007669"/>
    <property type="project" value="UniProtKB-EC"/>
</dbReference>
<keyword evidence="2 4" id="KW-0808">Transferase</keyword>
<dbReference type="InterPro" id="IPR041698">
    <property type="entry name" value="Methyltransf_25"/>
</dbReference>
<dbReference type="Proteomes" id="UP000035720">
    <property type="component" value="Unassembled WGS sequence"/>
</dbReference>